<dbReference type="PANTHER" id="PTHR33692:SF1">
    <property type="entry name" value="RIBOSOME MATURATION FACTOR RIMM"/>
    <property type="match status" value="1"/>
</dbReference>
<dbReference type="SUPFAM" id="SSF50346">
    <property type="entry name" value="PRC-barrel domain"/>
    <property type="match status" value="1"/>
</dbReference>
<evidence type="ECO:0000256" key="4">
    <source>
        <dbReference type="ARBA" id="ARBA00023186"/>
    </source>
</evidence>
<evidence type="ECO:0000256" key="3">
    <source>
        <dbReference type="ARBA" id="ARBA00022552"/>
    </source>
</evidence>
<dbReference type="EMBL" id="CP027850">
    <property type="protein sequence ID" value="AVQ04130.1"/>
    <property type="molecule type" value="Genomic_DNA"/>
</dbReference>
<dbReference type="Gene3D" id="2.30.30.240">
    <property type="entry name" value="PRC-barrel domain"/>
    <property type="match status" value="1"/>
</dbReference>
<dbReference type="Gene3D" id="2.40.30.60">
    <property type="entry name" value="RimM"/>
    <property type="match status" value="1"/>
</dbReference>
<keyword evidence="2 5" id="KW-0690">Ribosome biogenesis</keyword>
<evidence type="ECO:0000256" key="6">
    <source>
        <dbReference type="SAM" id="MobiDB-lite"/>
    </source>
</evidence>
<dbReference type="InterPro" id="IPR002676">
    <property type="entry name" value="RimM_N"/>
</dbReference>
<keyword evidence="3 5" id="KW-0698">rRNA processing</keyword>
<comment type="function">
    <text evidence="5">An accessory protein needed during the final step in the assembly of 30S ribosomal subunit, possibly for assembly of the head region. Essential for efficient processing of 16S rRNA. May be needed both before and after RbfA during the maturation of 16S rRNA. It has affinity for free ribosomal 30S subunits but not for 70S ribosomes.</text>
</comment>
<protein>
    <recommendedName>
        <fullName evidence="5">Ribosome maturation factor RimM</fullName>
    </recommendedName>
</protein>
<dbReference type="InterPro" id="IPR009000">
    <property type="entry name" value="Transl_B-barrel_sf"/>
</dbReference>
<dbReference type="SUPFAM" id="SSF50447">
    <property type="entry name" value="Translation proteins"/>
    <property type="match status" value="1"/>
</dbReference>
<gene>
    <name evidence="5 9" type="primary">rimM</name>
    <name evidence="9" type="ORF">B7G68_21145</name>
</gene>
<keyword evidence="10" id="KW-1185">Reference proteome</keyword>
<sequence>MAVSPDDPLILVGRVAGGFGVRGEVRISTYTEDPMSIAAFKALKRQDGSPALTIASARKTKDGVVCRCPGVETKEAADALRGLRLYVPRSALPEPDEDEFYLTDLVGLTVRHIQTDQLLGRVKSVQNFGAGDILEITPDLGGPTWYLPFTRAAVPEVKISEGLILADPPALVGEHEGPSEDEELGDRD</sequence>
<evidence type="ECO:0000259" key="8">
    <source>
        <dbReference type="Pfam" id="PF05239"/>
    </source>
</evidence>
<dbReference type="InterPro" id="IPR036976">
    <property type="entry name" value="RimM_N_sf"/>
</dbReference>
<dbReference type="HAMAP" id="MF_00014">
    <property type="entry name" value="Ribosome_mat_RimM"/>
    <property type="match status" value="1"/>
</dbReference>
<dbReference type="PANTHER" id="PTHR33692">
    <property type="entry name" value="RIBOSOME MATURATION FACTOR RIMM"/>
    <property type="match status" value="1"/>
</dbReference>
<feature type="region of interest" description="Disordered" evidence="6">
    <location>
        <begin position="169"/>
        <end position="188"/>
    </location>
</feature>
<reference evidence="9 10" key="1">
    <citation type="journal article" date="2015" name="Biotechnol. Bioeng.">
        <title>Genome sequence and phenotypic characterization of Caulobacter segnis.</title>
        <authorList>
            <person name="Patel S."/>
            <person name="Fletcher B."/>
            <person name="Scott D.C."/>
            <person name="Ely B."/>
        </authorList>
    </citation>
    <scope>NUCLEOTIDE SEQUENCE [LARGE SCALE GENOMIC DNA]</scope>
    <source>
        <strain evidence="9 10">TK0059</strain>
    </source>
</reference>
<feature type="compositionally biased region" description="Acidic residues" evidence="6">
    <location>
        <begin position="179"/>
        <end position="188"/>
    </location>
</feature>
<accession>A0ABN5IYH7</accession>
<keyword evidence="4 5" id="KW-0143">Chaperone</keyword>
<dbReference type="InterPro" id="IPR027275">
    <property type="entry name" value="PRC-brl_dom"/>
</dbReference>
<comment type="similarity">
    <text evidence="5">Belongs to the RimM family.</text>
</comment>
<feature type="domain" description="PRC-barrel" evidence="8">
    <location>
        <begin position="97"/>
        <end position="170"/>
    </location>
</feature>
<name>A0ABN5IYH7_9CAUL</name>
<dbReference type="Pfam" id="PF01782">
    <property type="entry name" value="RimM"/>
    <property type="match status" value="1"/>
</dbReference>
<comment type="subcellular location">
    <subcellularLocation>
        <location evidence="5">Cytoplasm</location>
    </subcellularLocation>
</comment>
<keyword evidence="1 5" id="KW-0963">Cytoplasm</keyword>
<dbReference type="InterPro" id="IPR011033">
    <property type="entry name" value="PRC_barrel-like_sf"/>
</dbReference>
<dbReference type="Pfam" id="PF05239">
    <property type="entry name" value="PRC"/>
    <property type="match status" value="1"/>
</dbReference>
<dbReference type="InterPro" id="IPR011961">
    <property type="entry name" value="RimM"/>
</dbReference>
<comment type="subunit">
    <text evidence="5">Binds ribosomal protein uS19.</text>
</comment>
<evidence type="ECO:0000313" key="10">
    <source>
        <dbReference type="Proteomes" id="UP000240527"/>
    </source>
</evidence>
<evidence type="ECO:0000313" key="9">
    <source>
        <dbReference type="EMBL" id="AVQ04130.1"/>
    </source>
</evidence>
<evidence type="ECO:0000256" key="1">
    <source>
        <dbReference type="ARBA" id="ARBA00022490"/>
    </source>
</evidence>
<evidence type="ECO:0000259" key="7">
    <source>
        <dbReference type="Pfam" id="PF01782"/>
    </source>
</evidence>
<dbReference type="RefSeq" id="WP_013081193.1">
    <property type="nucleotide sequence ID" value="NZ_CP027850.1"/>
</dbReference>
<dbReference type="NCBIfam" id="TIGR02273">
    <property type="entry name" value="16S_RimM"/>
    <property type="match status" value="1"/>
</dbReference>
<comment type="domain">
    <text evidence="5">The PRC barrel domain binds ribosomal protein uS19.</text>
</comment>
<feature type="domain" description="RimM N-terminal" evidence="7">
    <location>
        <begin position="12"/>
        <end position="90"/>
    </location>
</feature>
<evidence type="ECO:0000256" key="2">
    <source>
        <dbReference type="ARBA" id="ARBA00022517"/>
    </source>
</evidence>
<dbReference type="Proteomes" id="UP000240527">
    <property type="component" value="Chromosome"/>
</dbReference>
<evidence type="ECO:0000256" key="5">
    <source>
        <dbReference type="HAMAP-Rule" id="MF_00014"/>
    </source>
</evidence>
<proteinExistence type="inferred from homology"/>
<organism evidence="9 10">
    <name type="scientific">Caulobacter segnis</name>
    <dbReference type="NCBI Taxonomy" id="88688"/>
    <lineage>
        <taxon>Bacteria</taxon>
        <taxon>Pseudomonadati</taxon>
        <taxon>Pseudomonadota</taxon>
        <taxon>Alphaproteobacteria</taxon>
        <taxon>Caulobacterales</taxon>
        <taxon>Caulobacteraceae</taxon>
        <taxon>Caulobacter</taxon>
    </lineage>
</organism>